<dbReference type="InterPro" id="IPR011053">
    <property type="entry name" value="Single_hybrid_motif"/>
</dbReference>
<accession>A0A835XLJ6</accession>
<evidence type="ECO:0000313" key="6">
    <source>
        <dbReference type="EMBL" id="KAG2482449.1"/>
    </source>
</evidence>
<dbReference type="InterPro" id="IPR000089">
    <property type="entry name" value="Biotin_lipoyl"/>
</dbReference>
<evidence type="ECO:0000313" key="7">
    <source>
        <dbReference type="Proteomes" id="UP000612055"/>
    </source>
</evidence>
<dbReference type="Pfam" id="PF00364">
    <property type="entry name" value="Biotin_lipoyl"/>
    <property type="match status" value="1"/>
</dbReference>
<evidence type="ECO:0000256" key="1">
    <source>
        <dbReference type="ARBA" id="ARBA00007317"/>
    </source>
</evidence>
<dbReference type="Proteomes" id="UP000612055">
    <property type="component" value="Unassembled WGS sequence"/>
</dbReference>
<dbReference type="InterPro" id="IPR003016">
    <property type="entry name" value="2-oxoA_DH_lipoyl-BS"/>
</dbReference>
<gene>
    <name evidence="6" type="ORF">HYH03_018619</name>
</gene>
<evidence type="ECO:0000259" key="5">
    <source>
        <dbReference type="PROSITE" id="PS50968"/>
    </source>
</evidence>
<feature type="domain" description="Lipoyl-binding" evidence="5">
    <location>
        <begin position="1"/>
        <end position="64"/>
    </location>
</feature>
<proteinExistence type="inferred from homology"/>
<evidence type="ECO:0000256" key="3">
    <source>
        <dbReference type="ARBA" id="ARBA00022946"/>
    </source>
</evidence>
<dbReference type="GO" id="GO:0004149">
    <property type="term" value="F:dihydrolipoyllysine-residue succinyltransferase activity"/>
    <property type="evidence" value="ECO:0007669"/>
    <property type="project" value="TreeGrafter"/>
</dbReference>
<keyword evidence="7" id="KW-1185">Reference proteome</keyword>
<keyword evidence="2" id="KW-0450">Lipoyl</keyword>
<dbReference type="PROSITE" id="PS50968">
    <property type="entry name" value="BIOTINYL_LIPOYL"/>
    <property type="match status" value="1"/>
</dbReference>
<name>A0A835XLJ6_9CHLO</name>
<comment type="similarity">
    <text evidence="1">Belongs to the 2-oxoacid dehydrogenase family.</text>
</comment>
<dbReference type="PANTHER" id="PTHR43416">
    <property type="entry name" value="DIHYDROLIPOYLLYSINE-RESIDUE SUCCINYLTRANSFERASE COMPONENT OF 2-OXOGLUTARATE DEHYDROGENASE COMPLEX, MITOCHONDRIAL-RELATED"/>
    <property type="match status" value="1"/>
</dbReference>
<feature type="region of interest" description="Disordered" evidence="4">
    <location>
        <begin position="134"/>
        <end position="207"/>
    </location>
</feature>
<comment type="caution">
    <text evidence="6">The sequence shown here is derived from an EMBL/GenBank/DDBJ whole genome shotgun (WGS) entry which is preliminary data.</text>
</comment>
<dbReference type="GO" id="GO:0005739">
    <property type="term" value="C:mitochondrion"/>
    <property type="evidence" value="ECO:0007669"/>
    <property type="project" value="TreeGrafter"/>
</dbReference>
<feature type="compositionally biased region" description="Low complexity" evidence="4">
    <location>
        <begin position="84"/>
        <end position="104"/>
    </location>
</feature>
<keyword evidence="3" id="KW-0809">Transit peptide</keyword>
<feature type="compositionally biased region" description="Low complexity" evidence="4">
    <location>
        <begin position="142"/>
        <end position="156"/>
    </location>
</feature>
<reference evidence="6" key="1">
    <citation type="journal article" date="2020" name="bioRxiv">
        <title>Comparative genomics of Chlamydomonas.</title>
        <authorList>
            <person name="Craig R.J."/>
            <person name="Hasan A.R."/>
            <person name="Ness R.W."/>
            <person name="Keightley P.D."/>
        </authorList>
    </citation>
    <scope>NUCLEOTIDE SEQUENCE</scope>
    <source>
        <strain evidence="6">CCAP 11/70</strain>
    </source>
</reference>
<dbReference type="InterPro" id="IPR050537">
    <property type="entry name" value="2-oxoacid_dehydrogenase"/>
</dbReference>
<dbReference type="EMBL" id="JAEHOE010000222">
    <property type="protein sequence ID" value="KAG2482449.1"/>
    <property type="molecule type" value="Genomic_DNA"/>
</dbReference>
<dbReference type="CDD" id="cd06849">
    <property type="entry name" value="lipoyl_domain"/>
    <property type="match status" value="1"/>
</dbReference>
<dbReference type="PANTHER" id="PTHR43416:SF5">
    <property type="entry name" value="DIHYDROLIPOYLLYSINE-RESIDUE SUCCINYLTRANSFERASE COMPONENT OF 2-OXOGLUTARATE DEHYDROGENASE COMPLEX, MITOCHONDRIAL"/>
    <property type="match status" value="1"/>
</dbReference>
<dbReference type="Gene3D" id="2.40.50.100">
    <property type="match status" value="1"/>
</dbReference>
<organism evidence="6 7">
    <name type="scientific">Edaphochlamys debaryana</name>
    <dbReference type="NCBI Taxonomy" id="47281"/>
    <lineage>
        <taxon>Eukaryota</taxon>
        <taxon>Viridiplantae</taxon>
        <taxon>Chlorophyta</taxon>
        <taxon>core chlorophytes</taxon>
        <taxon>Chlorophyceae</taxon>
        <taxon>CS clade</taxon>
        <taxon>Chlamydomonadales</taxon>
        <taxon>Chlamydomonadales incertae sedis</taxon>
        <taxon>Edaphochlamys</taxon>
    </lineage>
</organism>
<sequence length="216" mass="20797">MKEGTIATVLKQVGQPVSVDEVIAQVETDKVTIDVKAPQGGFITKVCVKASDVVTPGTVVAVVGASAGAAAGGPTPAGPGGPTGASAGLGHAATAASASGRTPSIHFPPRVTPAGVRISDLKGAEYDAAIAAAKAPPPPTAAPAAAPGAAPAAAPAAPAPPAPATGAAAPAMLKAAPPPNPKNRLPFITRPDGRGGPPRRPLNARELDLINLGGAY</sequence>
<dbReference type="SUPFAM" id="SSF51230">
    <property type="entry name" value="Single hybrid motif"/>
    <property type="match status" value="1"/>
</dbReference>
<dbReference type="OrthoDB" id="5391403at2759"/>
<protein>
    <recommendedName>
        <fullName evidence="5">Lipoyl-binding domain-containing protein</fullName>
    </recommendedName>
</protein>
<dbReference type="PROSITE" id="PS00189">
    <property type="entry name" value="LIPOYL"/>
    <property type="match status" value="1"/>
</dbReference>
<feature type="region of interest" description="Disordered" evidence="4">
    <location>
        <begin position="71"/>
        <end position="111"/>
    </location>
</feature>
<evidence type="ECO:0000256" key="4">
    <source>
        <dbReference type="SAM" id="MobiDB-lite"/>
    </source>
</evidence>
<dbReference type="GO" id="GO:0006099">
    <property type="term" value="P:tricarboxylic acid cycle"/>
    <property type="evidence" value="ECO:0007669"/>
    <property type="project" value="TreeGrafter"/>
</dbReference>
<dbReference type="AlphaFoldDB" id="A0A835XLJ6"/>
<evidence type="ECO:0000256" key="2">
    <source>
        <dbReference type="ARBA" id="ARBA00022823"/>
    </source>
</evidence>
<feature type="compositionally biased region" description="Low complexity" evidence="4">
    <location>
        <begin position="164"/>
        <end position="175"/>
    </location>
</feature>